<evidence type="ECO:0000313" key="3">
    <source>
        <dbReference type="Proteomes" id="UP001546774"/>
    </source>
</evidence>
<dbReference type="PANTHER" id="PTHR36836:SF1">
    <property type="entry name" value="COLANIC ACID BIOSYNTHESIS PROTEIN WCAK"/>
    <property type="match status" value="1"/>
</dbReference>
<dbReference type="EMBL" id="JBBMFS010000003">
    <property type="protein sequence ID" value="MEQ2554405.1"/>
    <property type="molecule type" value="Genomic_DNA"/>
</dbReference>
<accession>A0ABV1H3X4</accession>
<keyword evidence="3" id="KW-1185">Reference proteome</keyword>
<name>A0ABV1H3X4_9FIRM</name>
<dbReference type="InterPro" id="IPR007345">
    <property type="entry name" value="Polysacch_pyruvyl_Trfase"/>
</dbReference>
<sequence length="330" mass="38236">MENIQTKIEKNRQMKKVLLLWYTVGGNFGDVLIYKTVSEYCNNSNILCDFIDVGRPCSEIMQKANKYDFLLFAGGGIIERYVPNVIRYFKEDFDMLKVPYGVIGLSVGRFDYSRYSGEIAFWVENAKFFFTRDAYSAKRLNSICGKKIVVGSTDVVWANERIYFNKIKMEKKIGINVRDVPYLDIQTDIDWKKLECICKKERISCFIPDESGIELKGLEKCFYEEQKVFDQIVKCEFLVAMRYHVILVAAANGIPAIPIAYCNKIKELSSQLGLEKYVLNTNEIDLLPAKIELLRKNLLVEQEQLYANTRKMKKQAKKMLEKILETINNA</sequence>
<evidence type="ECO:0000259" key="1">
    <source>
        <dbReference type="Pfam" id="PF04230"/>
    </source>
</evidence>
<organism evidence="2 3">
    <name type="scientific">Lachnospira intestinalis</name>
    <dbReference type="NCBI Taxonomy" id="3133158"/>
    <lineage>
        <taxon>Bacteria</taxon>
        <taxon>Bacillati</taxon>
        <taxon>Bacillota</taxon>
        <taxon>Clostridia</taxon>
        <taxon>Lachnospirales</taxon>
        <taxon>Lachnospiraceae</taxon>
        <taxon>Lachnospira</taxon>
    </lineage>
</organism>
<dbReference type="Pfam" id="PF04230">
    <property type="entry name" value="PS_pyruv_trans"/>
    <property type="match status" value="1"/>
</dbReference>
<reference evidence="2" key="1">
    <citation type="submission" date="2024-03" db="EMBL/GenBank/DDBJ databases">
        <title>Human intestinal bacterial collection.</title>
        <authorList>
            <person name="Pauvert C."/>
            <person name="Hitch T.C.A."/>
            <person name="Clavel T."/>
        </authorList>
    </citation>
    <scope>NUCLEOTIDE SEQUENCE [LARGE SCALE GENOMIC DNA]</scope>
    <source>
        <strain evidence="2">CLA-AA-H89B</strain>
    </source>
</reference>
<keyword evidence="2" id="KW-0808">Transferase</keyword>
<protein>
    <submittedName>
        <fullName evidence="2">Polysaccharide pyruvyl transferase family protein</fullName>
    </submittedName>
</protein>
<feature type="domain" description="Polysaccharide pyruvyl transferase" evidence="1">
    <location>
        <begin position="27"/>
        <end position="263"/>
    </location>
</feature>
<evidence type="ECO:0000313" key="2">
    <source>
        <dbReference type="EMBL" id="MEQ2554405.1"/>
    </source>
</evidence>
<comment type="caution">
    <text evidence="2">The sequence shown here is derived from an EMBL/GenBank/DDBJ whole genome shotgun (WGS) entry which is preliminary data.</text>
</comment>
<gene>
    <name evidence="2" type="ORF">WMO37_05150</name>
</gene>
<dbReference type="PANTHER" id="PTHR36836">
    <property type="entry name" value="COLANIC ACID BIOSYNTHESIS PROTEIN WCAK"/>
    <property type="match status" value="1"/>
</dbReference>
<dbReference type="GO" id="GO:0016740">
    <property type="term" value="F:transferase activity"/>
    <property type="evidence" value="ECO:0007669"/>
    <property type="project" value="UniProtKB-KW"/>
</dbReference>
<dbReference type="Proteomes" id="UP001546774">
    <property type="component" value="Unassembled WGS sequence"/>
</dbReference>
<proteinExistence type="predicted"/>